<reference evidence="2 3" key="1">
    <citation type="journal article" date="2023" name="Life. Sci Alliance">
        <title>Evolutionary insights into 3D genome organization and epigenetic landscape of Vigna mungo.</title>
        <authorList>
            <person name="Junaid A."/>
            <person name="Singh B."/>
            <person name="Bhatia S."/>
        </authorList>
    </citation>
    <scope>NUCLEOTIDE SEQUENCE [LARGE SCALE GENOMIC DNA]</scope>
    <source>
        <strain evidence="2">Urdbean</strain>
    </source>
</reference>
<evidence type="ECO:0000313" key="2">
    <source>
        <dbReference type="EMBL" id="WVY90145.1"/>
    </source>
</evidence>
<accession>A0AAQ3RFW0</accession>
<feature type="transmembrane region" description="Helical" evidence="1">
    <location>
        <begin position="12"/>
        <end position="32"/>
    </location>
</feature>
<keyword evidence="1" id="KW-0812">Transmembrane</keyword>
<gene>
    <name evidence="2" type="ORF">V8G54_035659</name>
</gene>
<name>A0AAQ3RFW0_VIGMU</name>
<dbReference type="AlphaFoldDB" id="A0AAQ3RFW0"/>
<evidence type="ECO:0000313" key="3">
    <source>
        <dbReference type="Proteomes" id="UP001374535"/>
    </source>
</evidence>
<keyword evidence="1" id="KW-0472">Membrane</keyword>
<sequence length="146" mass="17391">MNIQVCININTLYSFMTLSLVYFSCRQFLLRLLLIARMNSFKNLWWITILLGILSLLCCTFSTKATHLSCKFSFLTNVWKLIYKIGGLWMIFLIDLQNKHLRGRSSEAQSFQGEEFERIFLHYVQLVYSLILREFELEHRYLKSLS</sequence>
<dbReference type="Proteomes" id="UP001374535">
    <property type="component" value="Chromosome 11"/>
</dbReference>
<proteinExistence type="predicted"/>
<evidence type="ECO:0000256" key="1">
    <source>
        <dbReference type="SAM" id="Phobius"/>
    </source>
</evidence>
<organism evidence="2 3">
    <name type="scientific">Vigna mungo</name>
    <name type="common">Black gram</name>
    <name type="synonym">Phaseolus mungo</name>
    <dbReference type="NCBI Taxonomy" id="3915"/>
    <lineage>
        <taxon>Eukaryota</taxon>
        <taxon>Viridiplantae</taxon>
        <taxon>Streptophyta</taxon>
        <taxon>Embryophyta</taxon>
        <taxon>Tracheophyta</taxon>
        <taxon>Spermatophyta</taxon>
        <taxon>Magnoliopsida</taxon>
        <taxon>eudicotyledons</taxon>
        <taxon>Gunneridae</taxon>
        <taxon>Pentapetalae</taxon>
        <taxon>rosids</taxon>
        <taxon>fabids</taxon>
        <taxon>Fabales</taxon>
        <taxon>Fabaceae</taxon>
        <taxon>Papilionoideae</taxon>
        <taxon>50 kb inversion clade</taxon>
        <taxon>NPAAA clade</taxon>
        <taxon>indigoferoid/millettioid clade</taxon>
        <taxon>Phaseoleae</taxon>
        <taxon>Vigna</taxon>
    </lineage>
</organism>
<feature type="transmembrane region" description="Helical" evidence="1">
    <location>
        <begin position="78"/>
        <end position="96"/>
    </location>
</feature>
<dbReference type="EMBL" id="CP144690">
    <property type="protein sequence ID" value="WVY90145.1"/>
    <property type="molecule type" value="Genomic_DNA"/>
</dbReference>
<keyword evidence="1" id="KW-1133">Transmembrane helix</keyword>
<keyword evidence="3" id="KW-1185">Reference proteome</keyword>
<feature type="transmembrane region" description="Helical" evidence="1">
    <location>
        <begin position="44"/>
        <end position="63"/>
    </location>
</feature>
<protein>
    <submittedName>
        <fullName evidence="2">Uncharacterized protein</fullName>
    </submittedName>
</protein>